<evidence type="ECO:0000256" key="5">
    <source>
        <dbReference type="RuleBase" id="RU361279"/>
    </source>
</evidence>
<name>A0A415E938_9FIRM</name>
<protein>
    <recommendedName>
        <fullName evidence="5">5-formyltetrahydrofolate cyclo-ligase</fullName>
        <ecNumber evidence="5">6.3.3.2</ecNumber>
    </recommendedName>
</protein>
<evidence type="ECO:0000313" key="7">
    <source>
        <dbReference type="Proteomes" id="UP000284841"/>
    </source>
</evidence>
<evidence type="ECO:0000256" key="2">
    <source>
        <dbReference type="ARBA" id="ARBA00022741"/>
    </source>
</evidence>
<dbReference type="GO" id="GO:0009396">
    <property type="term" value="P:folic acid-containing compound biosynthetic process"/>
    <property type="evidence" value="ECO:0007669"/>
    <property type="project" value="TreeGrafter"/>
</dbReference>
<dbReference type="NCBIfam" id="TIGR02727">
    <property type="entry name" value="MTHFS_bact"/>
    <property type="match status" value="1"/>
</dbReference>
<evidence type="ECO:0000256" key="4">
    <source>
        <dbReference type="PIRSR" id="PIRSR006806-1"/>
    </source>
</evidence>
<proteinExistence type="inferred from homology"/>
<dbReference type="GO" id="GO:0035999">
    <property type="term" value="P:tetrahydrofolate interconversion"/>
    <property type="evidence" value="ECO:0007669"/>
    <property type="project" value="TreeGrafter"/>
</dbReference>
<evidence type="ECO:0000256" key="1">
    <source>
        <dbReference type="ARBA" id="ARBA00010638"/>
    </source>
</evidence>
<dbReference type="GO" id="GO:0046872">
    <property type="term" value="F:metal ion binding"/>
    <property type="evidence" value="ECO:0007669"/>
    <property type="project" value="UniProtKB-KW"/>
</dbReference>
<accession>A0A415E938</accession>
<dbReference type="AlphaFoldDB" id="A0A415E938"/>
<dbReference type="PANTHER" id="PTHR23407">
    <property type="entry name" value="ATPASE INHIBITOR/5-FORMYLTETRAHYDROFOLATE CYCLO-LIGASE"/>
    <property type="match status" value="1"/>
</dbReference>
<comment type="catalytic activity">
    <reaction evidence="5">
        <text>(6S)-5-formyl-5,6,7,8-tetrahydrofolate + ATP = (6R)-5,10-methenyltetrahydrofolate + ADP + phosphate</text>
        <dbReference type="Rhea" id="RHEA:10488"/>
        <dbReference type="ChEBI" id="CHEBI:30616"/>
        <dbReference type="ChEBI" id="CHEBI:43474"/>
        <dbReference type="ChEBI" id="CHEBI:57455"/>
        <dbReference type="ChEBI" id="CHEBI:57457"/>
        <dbReference type="ChEBI" id="CHEBI:456216"/>
        <dbReference type="EC" id="6.3.3.2"/>
    </reaction>
</comment>
<comment type="caution">
    <text evidence="6">The sequence shown here is derived from an EMBL/GenBank/DDBJ whole genome shotgun (WGS) entry which is preliminary data.</text>
</comment>
<dbReference type="STRING" id="1776384.GCA_900086585_03146"/>
<dbReference type="SUPFAM" id="SSF100950">
    <property type="entry name" value="NagB/RpiA/CoA transferase-like"/>
    <property type="match status" value="1"/>
</dbReference>
<dbReference type="EC" id="6.3.3.2" evidence="5"/>
<dbReference type="InterPro" id="IPR002698">
    <property type="entry name" value="FTHF_cligase"/>
</dbReference>
<evidence type="ECO:0000313" key="6">
    <source>
        <dbReference type="EMBL" id="RHJ90115.1"/>
    </source>
</evidence>
<reference evidence="6 7" key="1">
    <citation type="submission" date="2018-08" db="EMBL/GenBank/DDBJ databases">
        <title>A genome reference for cultivated species of the human gut microbiota.</title>
        <authorList>
            <person name="Zou Y."/>
            <person name="Xue W."/>
            <person name="Luo G."/>
        </authorList>
    </citation>
    <scope>NUCLEOTIDE SEQUENCE [LARGE SCALE GENOMIC DNA]</scope>
    <source>
        <strain evidence="6 7">AM07-24</strain>
    </source>
</reference>
<dbReference type="PIRSF" id="PIRSF006806">
    <property type="entry name" value="FTHF_cligase"/>
    <property type="match status" value="1"/>
</dbReference>
<dbReference type="GO" id="GO:0030272">
    <property type="term" value="F:5-formyltetrahydrofolate cyclo-ligase activity"/>
    <property type="evidence" value="ECO:0007669"/>
    <property type="project" value="UniProtKB-EC"/>
</dbReference>
<dbReference type="Pfam" id="PF01812">
    <property type="entry name" value="5-FTHF_cyc-lig"/>
    <property type="match status" value="1"/>
</dbReference>
<comment type="similarity">
    <text evidence="1 5">Belongs to the 5-formyltetrahydrofolate cyclo-ligase family.</text>
</comment>
<organism evidence="6 7">
    <name type="scientific">Emergencia timonensis</name>
    <dbReference type="NCBI Taxonomy" id="1776384"/>
    <lineage>
        <taxon>Bacteria</taxon>
        <taxon>Bacillati</taxon>
        <taxon>Bacillota</taxon>
        <taxon>Clostridia</taxon>
        <taxon>Peptostreptococcales</taxon>
        <taxon>Anaerovoracaceae</taxon>
        <taxon>Emergencia</taxon>
    </lineage>
</organism>
<keyword evidence="2 4" id="KW-0547">Nucleotide-binding</keyword>
<comment type="cofactor">
    <cofactor evidence="5">
        <name>Mg(2+)</name>
        <dbReference type="ChEBI" id="CHEBI:18420"/>
    </cofactor>
</comment>
<feature type="binding site" evidence="4">
    <location>
        <position position="58"/>
    </location>
    <ligand>
        <name>substrate</name>
    </ligand>
</feature>
<dbReference type="Gene3D" id="3.40.50.10420">
    <property type="entry name" value="NagB/RpiA/CoA transferase-like"/>
    <property type="match status" value="1"/>
</dbReference>
<dbReference type="GO" id="GO:0005524">
    <property type="term" value="F:ATP binding"/>
    <property type="evidence" value="ECO:0007669"/>
    <property type="project" value="UniProtKB-KW"/>
</dbReference>
<keyword evidence="7" id="KW-1185">Reference proteome</keyword>
<feature type="binding site" evidence="4">
    <location>
        <begin position="7"/>
        <end position="11"/>
    </location>
    <ligand>
        <name>ATP</name>
        <dbReference type="ChEBI" id="CHEBI:30616"/>
    </ligand>
</feature>
<gene>
    <name evidence="6" type="ORF">DW099_04280</name>
</gene>
<feature type="binding site" evidence="4">
    <location>
        <position position="53"/>
    </location>
    <ligand>
        <name>substrate</name>
    </ligand>
</feature>
<evidence type="ECO:0000256" key="3">
    <source>
        <dbReference type="ARBA" id="ARBA00022840"/>
    </source>
</evidence>
<dbReference type="InterPro" id="IPR024185">
    <property type="entry name" value="FTHF_cligase-like_sf"/>
</dbReference>
<dbReference type="EMBL" id="QRMS01000001">
    <property type="protein sequence ID" value="RHJ90115.1"/>
    <property type="molecule type" value="Genomic_DNA"/>
</dbReference>
<keyword evidence="5" id="KW-0460">Magnesium</keyword>
<dbReference type="OrthoDB" id="9801938at2"/>
<dbReference type="PANTHER" id="PTHR23407:SF1">
    <property type="entry name" value="5-FORMYLTETRAHYDROFOLATE CYCLO-LIGASE"/>
    <property type="match status" value="1"/>
</dbReference>
<sequence>MNQIEIKKNLRREIKARIALLEEGYCQKASEIICKRVMAEPAYRTAKTVFCFVGTRGEPDTVKILQDALESGKRVGVPLCVADGIMEVRQISDLNKDLKPGVFGILEPLPVLPLIEADEIDFAVLPCVTCDHQGNRLGHGKGYYDRFLKGTKFSTCMICFEKLISGNIPMDDHDQKADSVITDAE</sequence>
<dbReference type="InterPro" id="IPR037171">
    <property type="entry name" value="NagB/RpiA_transferase-like"/>
</dbReference>
<dbReference type="Proteomes" id="UP000284841">
    <property type="component" value="Unassembled WGS sequence"/>
</dbReference>
<keyword evidence="3 4" id="KW-0067">ATP-binding</keyword>
<feature type="binding site" evidence="4">
    <location>
        <begin position="136"/>
        <end position="144"/>
    </location>
    <ligand>
        <name>ATP</name>
        <dbReference type="ChEBI" id="CHEBI:30616"/>
    </ligand>
</feature>
<keyword evidence="6" id="KW-0436">Ligase</keyword>
<keyword evidence="5" id="KW-0479">Metal-binding</keyword>